<comment type="similarity">
    <text evidence="7 8">Belongs to the PINc/VapC protein family.</text>
</comment>
<keyword evidence="3 8" id="KW-0540">Nuclease</keyword>
<evidence type="ECO:0000313" key="11">
    <source>
        <dbReference type="Proteomes" id="UP000199022"/>
    </source>
</evidence>
<gene>
    <name evidence="8" type="primary">vapC</name>
    <name evidence="10" type="ORF">SAMN05661030_1192</name>
</gene>
<protein>
    <recommendedName>
        <fullName evidence="8">Ribonuclease VapC</fullName>
        <shortName evidence="8">RNase VapC</shortName>
        <ecNumber evidence="8">3.1.-.-</ecNumber>
    </recommendedName>
    <alternativeName>
        <fullName evidence="8">Toxin VapC</fullName>
    </alternativeName>
</protein>
<feature type="domain" description="PIN" evidence="9">
    <location>
        <begin position="57"/>
        <end position="123"/>
    </location>
</feature>
<evidence type="ECO:0000259" key="9">
    <source>
        <dbReference type="Pfam" id="PF01850"/>
    </source>
</evidence>
<keyword evidence="11" id="KW-1185">Reference proteome</keyword>
<dbReference type="GO" id="GO:0004540">
    <property type="term" value="F:RNA nuclease activity"/>
    <property type="evidence" value="ECO:0007669"/>
    <property type="project" value="InterPro"/>
</dbReference>
<dbReference type="InterPro" id="IPR050556">
    <property type="entry name" value="Type_II_TA_system_RNase"/>
</dbReference>
<evidence type="ECO:0000256" key="2">
    <source>
        <dbReference type="ARBA" id="ARBA00022649"/>
    </source>
</evidence>
<evidence type="ECO:0000256" key="8">
    <source>
        <dbReference type="HAMAP-Rule" id="MF_00265"/>
    </source>
</evidence>
<keyword evidence="5 8" id="KW-0378">Hydrolase</keyword>
<dbReference type="RefSeq" id="WP_091555444.1">
    <property type="nucleotide sequence ID" value="NZ_BNAC01000003.1"/>
</dbReference>
<dbReference type="HAMAP" id="MF_00265">
    <property type="entry name" value="VapC_Nob1"/>
    <property type="match status" value="1"/>
</dbReference>
<feature type="binding site" evidence="8">
    <location>
        <position position="7"/>
    </location>
    <ligand>
        <name>Mg(2+)</name>
        <dbReference type="ChEBI" id="CHEBI:18420"/>
    </ligand>
</feature>
<keyword evidence="8" id="KW-0800">Toxin</keyword>
<keyword evidence="2 8" id="KW-1277">Toxin-antitoxin system</keyword>
<dbReference type="GO" id="GO:0000287">
    <property type="term" value="F:magnesium ion binding"/>
    <property type="evidence" value="ECO:0007669"/>
    <property type="project" value="UniProtKB-UniRule"/>
</dbReference>
<dbReference type="PANTHER" id="PTHR33653">
    <property type="entry name" value="RIBONUCLEASE VAPC2"/>
    <property type="match status" value="1"/>
</dbReference>
<proteinExistence type="inferred from homology"/>
<name>A0A1I1JUH6_9ACTN</name>
<dbReference type="GO" id="GO:0090729">
    <property type="term" value="F:toxin activity"/>
    <property type="evidence" value="ECO:0007669"/>
    <property type="project" value="UniProtKB-KW"/>
</dbReference>
<sequence length="141" mass="15307">MPEAVLDNSAYARIRTTPAVRDAVLEYVGSPLHTLRSVLVQRMEIGVSARDVAEYDAGMSVLAGMPVLPQTDAVVAVAHEMQRALVQRGTHRGPKVVDVVIAATALVHDAEVLHYDADYDLIADAEPRLRTRWVVPRGSVA</sequence>
<keyword evidence="4 8" id="KW-0479">Metal-binding</keyword>
<comment type="function">
    <text evidence="8">Toxic component of a toxin-antitoxin (TA) system. An RNase.</text>
</comment>
<dbReference type="InterPro" id="IPR022907">
    <property type="entry name" value="VapC_family"/>
</dbReference>
<dbReference type="SUPFAM" id="SSF88723">
    <property type="entry name" value="PIN domain-like"/>
    <property type="match status" value="1"/>
</dbReference>
<dbReference type="PANTHER" id="PTHR33653:SF1">
    <property type="entry name" value="RIBONUCLEASE VAPC2"/>
    <property type="match status" value="1"/>
</dbReference>
<dbReference type="InterPro" id="IPR029060">
    <property type="entry name" value="PIN-like_dom_sf"/>
</dbReference>
<organism evidence="10 11">
    <name type="scientific">Klenkia taihuensis</name>
    <dbReference type="NCBI Taxonomy" id="1225127"/>
    <lineage>
        <taxon>Bacteria</taxon>
        <taxon>Bacillati</taxon>
        <taxon>Actinomycetota</taxon>
        <taxon>Actinomycetes</taxon>
        <taxon>Geodermatophilales</taxon>
        <taxon>Geodermatophilaceae</taxon>
        <taxon>Klenkia</taxon>
    </lineage>
</organism>
<evidence type="ECO:0000256" key="4">
    <source>
        <dbReference type="ARBA" id="ARBA00022723"/>
    </source>
</evidence>
<evidence type="ECO:0000256" key="5">
    <source>
        <dbReference type="ARBA" id="ARBA00022801"/>
    </source>
</evidence>
<evidence type="ECO:0000256" key="3">
    <source>
        <dbReference type="ARBA" id="ARBA00022722"/>
    </source>
</evidence>
<evidence type="ECO:0000256" key="7">
    <source>
        <dbReference type="ARBA" id="ARBA00038093"/>
    </source>
</evidence>
<dbReference type="InterPro" id="IPR002716">
    <property type="entry name" value="PIN_dom"/>
</dbReference>
<dbReference type="Gene3D" id="3.40.50.1010">
    <property type="entry name" value="5'-nuclease"/>
    <property type="match status" value="1"/>
</dbReference>
<keyword evidence="6 8" id="KW-0460">Magnesium</keyword>
<reference evidence="11" key="1">
    <citation type="submission" date="2016-10" db="EMBL/GenBank/DDBJ databases">
        <authorList>
            <person name="Varghese N."/>
            <person name="Submissions S."/>
        </authorList>
    </citation>
    <scope>NUCLEOTIDE SEQUENCE [LARGE SCALE GENOMIC DNA]</scope>
    <source>
        <strain evidence="11">DSM 45962</strain>
    </source>
</reference>
<evidence type="ECO:0000313" key="10">
    <source>
        <dbReference type="EMBL" id="SFC52224.1"/>
    </source>
</evidence>
<dbReference type="EMBL" id="FOMD01000001">
    <property type="protein sequence ID" value="SFC52224.1"/>
    <property type="molecule type" value="Genomic_DNA"/>
</dbReference>
<dbReference type="STRING" id="1225127.SAMN05661030_1192"/>
<dbReference type="GO" id="GO:0016787">
    <property type="term" value="F:hydrolase activity"/>
    <property type="evidence" value="ECO:0007669"/>
    <property type="project" value="UniProtKB-KW"/>
</dbReference>
<dbReference type="EC" id="3.1.-.-" evidence="8"/>
<comment type="cofactor">
    <cofactor evidence="1 8">
        <name>Mg(2+)</name>
        <dbReference type="ChEBI" id="CHEBI:18420"/>
    </cofactor>
</comment>
<evidence type="ECO:0000256" key="1">
    <source>
        <dbReference type="ARBA" id="ARBA00001946"/>
    </source>
</evidence>
<accession>A0A1I1JUH6</accession>
<dbReference type="Proteomes" id="UP000199022">
    <property type="component" value="Unassembled WGS sequence"/>
</dbReference>
<dbReference type="AlphaFoldDB" id="A0A1I1JUH6"/>
<dbReference type="OrthoDB" id="5185254at2"/>
<evidence type="ECO:0000256" key="6">
    <source>
        <dbReference type="ARBA" id="ARBA00022842"/>
    </source>
</evidence>
<dbReference type="Pfam" id="PF01850">
    <property type="entry name" value="PIN"/>
    <property type="match status" value="1"/>
</dbReference>
<feature type="binding site" evidence="8">
    <location>
        <position position="98"/>
    </location>
    <ligand>
        <name>Mg(2+)</name>
        <dbReference type="ChEBI" id="CHEBI:18420"/>
    </ligand>
</feature>